<dbReference type="InterPro" id="IPR036271">
    <property type="entry name" value="Tet_transcr_reg_TetR-rel_C_sf"/>
</dbReference>
<dbReference type="PROSITE" id="PS50977">
    <property type="entry name" value="HTH_TETR_2"/>
    <property type="match status" value="1"/>
</dbReference>
<keyword evidence="3" id="KW-0804">Transcription</keyword>
<feature type="domain" description="HTH tetR-type" evidence="5">
    <location>
        <begin position="4"/>
        <end position="64"/>
    </location>
</feature>
<sequence length="199" mass="22308">MAATTTRDRIVATVRSLIVQRGPDEVSMRRVATAVGITPMAIYRYFDDRDAMLEQVADNAFVELDQRFTEKSAGAPADGRLRELLEIHVDFALDQPRLYDFMFTAQRQAARRYPHDFRGGQSERFNPLADTVADGIAQGVLDDGEVWEISLLLAAFMHGLIRLYLGGRVDVPKAQFRALCMSMGERMIESLAPAAIRVK</sequence>
<dbReference type="Pfam" id="PF00440">
    <property type="entry name" value="TetR_N"/>
    <property type="match status" value="1"/>
</dbReference>
<dbReference type="PANTHER" id="PTHR30055">
    <property type="entry name" value="HTH-TYPE TRANSCRIPTIONAL REGULATOR RUTR"/>
    <property type="match status" value="1"/>
</dbReference>
<dbReference type="PANTHER" id="PTHR30055:SF234">
    <property type="entry name" value="HTH-TYPE TRANSCRIPTIONAL REGULATOR BETI"/>
    <property type="match status" value="1"/>
</dbReference>
<gene>
    <name evidence="6" type="ORF">ACFOUW_37915</name>
</gene>
<comment type="caution">
    <text evidence="6">The sequence shown here is derived from an EMBL/GenBank/DDBJ whole genome shotgun (WGS) entry which is preliminary data.</text>
</comment>
<evidence type="ECO:0000313" key="6">
    <source>
        <dbReference type="EMBL" id="MFC3766656.1"/>
    </source>
</evidence>
<evidence type="ECO:0000256" key="1">
    <source>
        <dbReference type="ARBA" id="ARBA00023015"/>
    </source>
</evidence>
<evidence type="ECO:0000259" key="5">
    <source>
        <dbReference type="PROSITE" id="PS50977"/>
    </source>
</evidence>
<evidence type="ECO:0000256" key="3">
    <source>
        <dbReference type="ARBA" id="ARBA00023163"/>
    </source>
</evidence>
<dbReference type="InterPro" id="IPR050109">
    <property type="entry name" value="HTH-type_TetR-like_transc_reg"/>
</dbReference>
<feature type="DNA-binding region" description="H-T-H motif" evidence="4">
    <location>
        <begin position="27"/>
        <end position="46"/>
    </location>
</feature>
<accession>A0ABV7YPI2</accession>
<dbReference type="RefSeq" id="WP_205118224.1">
    <property type="nucleotide sequence ID" value="NZ_JAFBCM010000001.1"/>
</dbReference>
<keyword evidence="7" id="KW-1185">Reference proteome</keyword>
<keyword evidence="1" id="KW-0805">Transcription regulation</keyword>
<dbReference type="InterPro" id="IPR009057">
    <property type="entry name" value="Homeodomain-like_sf"/>
</dbReference>
<dbReference type="SUPFAM" id="SSF48498">
    <property type="entry name" value="Tetracyclin repressor-like, C-terminal domain"/>
    <property type="match status" value="1"/>
</dbReference>
<dbReference type="Pfam" id="PF13305">
    <property type="entry name" value="TetR_C_33"/>
    <property type="match status" value="1"/>
</dbReference>
<evidence type="ECO:0000256" key="2">
    <source>
        <dbReference type="ARBA" id="ARBA00023125"/>
    </source>
</evidence>
<dbReference type="SUPFAM" id="SSF46689">
    <property type="entry name" value="Homeodomain-like"/>
    <property type="match status" value="1"/>
</dbReference>
<dbReference type="Gene3D" id="1.10.357.10">
    <property type="entry name" value="Tetracycline Repressor, domain 2"/>
    <property type="match status" value="1"/>
</dbReference>
<evidence type="ECO:0000313" key="7">
    <source>
        <dbReference type="Proteomes" id="UP001595699"/>
    </source>
</evidence>
<dbReference type="InterPro" id="IPR001647">
    <property type="entry name" value="HTH_TetR"/>
</dbReference>
<dbReference type="InterPro" id="IPR025996">
    <property type="entry name" value="MT1864/Rv1816-like_C"/>
</dbReference>
<protein>
    <submittedName>
        <fullName evidence="6">TetR/AcrR family transcriptional regulator</fullName>
    </submittedName>
</protein>
<keyword evidence="2 4" id="KW-0238">DNA-binding</keyword>
<evidence type="ECO:0000256" key="4">
    <source>
        <dbReference type="PROSITE-ProRule" id="PRU00335"/>
    </source>
</evidence>
<name>A0ABV7YPI2_9ACTN</name>
<proteinExistence type="predicted"/>
<organism evidence="6 7">
    <name type="scientific">Tenggerimyces flavus</name>
    <dbReference type="NCBI Taxonomy" id="1708749"/>
    <lineage>
        <taxon>Bacteria</taxon>
        <taxon>Bacillati</taxon>
        <taxon>Actinomycetota</taxon>
        <taxon>Actinomycetes</taxon>
        <taxon>Propionibacteriales</taxon>
        <taxon>Nocardioidaceae</taxon>
        <taxon>Tenggerimyces</taxon>
    </lineage>
</organism>
<dbReference type="Proteomes" id="UP001595699">
    <property type="component" value="Unassembled WGS sequence"/>
</dbReference>
<dbReference type="EMBL" id="JBHRZH010000056">
    <property type="protein sequence ID" value="MFC3766656.1"/>
    <property type="molecule type" value="Genomic_DNA"/>
</dbReference>
<reference evidence="7" key="1">
    <citation type="journal article" date="2019" name="Int. J. Syst. Evol. Microbiol.">
        <title>The Global Catalogue of Microorganisms (GCM) 10K type strain sequencing project: providing services to taxonomists for standard genome sequencing and annotation.</title>
        <authorList>
            <consortium name="The Broad Institute Genomics Platform"/>
            <consortium name="The Broad Institute Genome Sequencing Center for Infectious Disease"/>
            <person name="Wu L."/>
            <person name="Ma J."/>
        </authorList>
    </citation>
    <scope>NUCLEOTIDE SEQUENCE [LARGE SCALE GENOMIC DNA]</scope>
    <source>
        <strain evidence="7">CGMCC 4.7241</strain>
    </source>
</reference>